<accession>A9UUW0</accession>
<name>A9UUW0_MONBE</name>
<dbReference type="RefSeq" id="XP_001744273.1">
    <property type="nucleotide sequence ID" value="XM_001744221.1"/>
</dbReference>
<sequence length="332" mass="37035">MKLTHWAMIVVLAGVVAKADPTSELVWIARVNPNMTYTHMSMLAPLSNTSVVAAWQGSSIGEGCNDQAIYLAWPSLFLQPDSNKLWLFYSESTQYDYRNDSKCGEYGHSYPGGEVRYRTSLDGGHTWSSATTILTFQDRGHIAKVTANTMLVRNGRWLLPFWQEQHTVYDIGPGCSGVLISDDQGQNWTPYGCVNRSDTWLIENTLGTINNGSILQLFRTQIGYLYASVSNDNGETWSNAQPTPLQNPDAKVCMTNLRDGRLMLAYNPSKTQRLPLDLAYTRDGVSWTHYATLESNMSTTYQYPTPVQLGNEVLTSYSADTRTGIKLAITPL</sequence>
<dbReference type="InterPro" id="IPR036278">
    <property type="entry name" value="Sialidase_sf"/>
</dbReference>
<organism evidence="3 4">
    <name type="scientific">Monosiga brevicollis</name>
    <name type="common">Choanoflagellate</name>
    <dbReference type="NCBI Taxonomy" id="81824"/>
    <lineage>
        <taxon>Eukaryota</taxon>
        <taxon>Choanoflagellata</taxon>
        <taxon>Craspedida</taxon>
        <taxon>Salpingoecidae</taxon>
        <taxon>Monosiga</taxon>
    </lineage>
</organism>
<evidence type="ECO:0000259" key="2">
    <source>
        <dbReference type="Pfam" id="PF13088"/>
    </source>
</evidence>
<dbReference type="InParanoid" id="A9UUW0"/>
<evidence type="ECO:0000313" key="3">
    <source>
        <dbReference type="EMBL" id="EDQ90976.1"/>
    </source>
</evidence>
<dbReference type="EMBL" id="CH991546">
    <property type="protein sequence ID" value="EDQ90976.1"/>
    <property type="molecule type" value="Genomic_DNA"/>
</dbReference>
<feature type="domain" description="Sialidase" evidence="2">
    <location>
        <begin position="74"/>
        <end position="311"/>
    </location>
</feature>
<dbReference type="InterPro" id="IPR011040">
    <property type="entry name" value="Sialidase"/>
</dbReference>
<keyword evidence="1" id="KW-0732">Signal</keyword>
<feature type="signal peptide" evidence="1">
    <location>
        <begin position="1"/>
        <end position="19"/>
    </location>
</feature>
<dbReference type="PANTHER" id="PTHR43752:SF2">
    <property type="entry name" value="BNR_ASP-BOX REPEAT FAMILY PROTEIN"/>
    <property type="match status" value="1"/>
</dbReference>
<dbReference type="GeneID" id="5889335"/>
<evidence type="ECO:0000313" key="4">
    <source>
        <dbReference type="Proteomes" id="UP000001357"/>
    </source>
</evidence>
<protein>
    <recommendedName>
        <fullName evidence="2">Sialidase domain-containing protein</fullName>
    </recommendedName>
</protein>
<dbReference type="AlphaFoldDB" id="A9UUW0"/>
<dbReference type="Pfam" id="PF13088">
    <property type="entry name" value="BNR_2"/>
    <property type="match status" value="1"/>
</dbReference>
<dbReference type="PANTHER" id="PTHR43752">
    <property type="entry name" value="BNR/ASP-BOX REPEAT FAMILY PROTEIN"/>
    <property type="match status" value="1"/>
</dbReference>
<proteinExistence type="predicted"/>
<dbReference type="OMA" id="GCNDQAI"/>
<evidence type="ECO:0000256" key="1">
    <source>
        <dbReference type="SAM" id="SignalP"/>
    </source>
</evidence>
<dbReference type="CDD" id="cd15482">
    <property type="entry name" value="Sialidase_non-viral"/>
    <property type="match status" value="1"/>
</dbReference>
<keyword evidence="4" id="KW-1185">Reference proteome</keyword>
<feature type="chain" id="PRO_5002742396" description="Sialidase domain-containing protein" evidence="1">
    <location>
        <begin position="20"/>
        <end position="332"/>
    </location>
</feature>
<dbReference type="SUPFAM" id="SSF50939">
    <property type="entry name" value="Sialidases"/>
    <property type="match status" value="1"/>
</dbReference>
<dbReference type="Gene3D" id="2.120.10.10">
    <property type="match status" value="1"/>
</dbReference>
<reference evidence="3 4" key="1">
    <citation type="journal article" date="2008" name="Nature">
        <title>The genome of the choanoflagellate Monosiga brevicollis and the origin of metazoans.</title>
        <authorList>
            <consortium name="JGI Sequencing"/>
            <person name="King N."/>
            <person name="Westbrook M.J."/>
            <person name="Young S.L."/>
            <person name="Kuo A."/>
            <person name="Abedin M."/>
            <person name="Chapman J."/>
            <person name="Fairclough S."/>
            <person name="Hellsten U."/>
            <person name="Isogai Y."/>
            <person name="Letunic I."/>
            <person name="Marr M."/>
            <person name="Pincus D."/>
            <person name="Putnam N."/>
            <person name="Rokas A."/>
            <person name="Wright K.J."/>
            <person name="Zuzow R."/>
            <person name="Dirks W."/>
            <person name="Good M."/>
            <person name="Goodstein D."/>
            <person name="Lemons D."/>
            <person name="Li W."/>
            <person name="Lyons J.B."/>
            <person name="Morris A."/>
            <person name="Nichols S."/>
            <person name="Richter D.J."/>
            <person name="Salamov A."/>
            <person name="Bork P."/>
            <person name="Lim W.A."/>
            <person name="Manning G."/>
            <person name="Miller W.T."/>
            <person name="McGinnis W."/>
            <person name="Shapiro H."/>
            <person name="Tjian R."/>
            <person name="Grigoriev I.V."/>
            <person name="Rokhsar D."/>
        </authorList>
    </citation>
    <scope>NUCLEOTIDE SEQUENCE [LARGE SCALE GENOMIC DNA]</scope>
    <source>
        <strain evidence="4">MX1 / ATCC 50154</strain>
    </source>
</reference>
<gene>
    <name evidence="3" type="ORF">MONBRDRAFT_23804</name>
</gene>
<dbReference type="Proteomes" id="UP000001357">
    <property type="component" value="Unassembled WGS sequence"/>
</dbReference>
<dbReference type="eggNOG" id="ENOG502QTE2">
    <property type="taxonomic scope" value="Eukaryota"/>
</dbReference>
<dbReference type="KEGG" id="mbr:MONBRDRAFT_23804"/>